<sequence length="195" mass="22665">CIRLCCPFGSRLVKRKCIAQQGNFIFLEKMFGYINDSSRNENKKINELFLLIVHNPCQKTGYHWFNPYNTFFLANGSLYLSHYNTIIESTSYCLANIAQDKFIVNVCSDIMKKITNETIRHKGKNVFFPISSIMIVFSCGQLGVILSSLMMFIVYSIQPELQNIHGFILSVVKYHAFFGSYLWLNVMSFNIWRTF</sequence>
<evidence type="ECO:0000313" key="11">
    <source>
        <dbReference type="EMBL" id="EFN61024.1"/>
    </source>
</evidence>
<comment type="subcellular location">
    <subcellularLocation>
        <location evidence="1">Endomembrane system</location>
        <topology evidence="1">Multi-pass membrane protein</topology>
    </subcellularLocation>
</comment>
<dbReference type="InterPro" id="IPR052808">
    <property type="entry name" value="GPCR_Mth-like"/>
</dbReference>
<dbReference type="GO" id="GO:0012505">
    <property type="term" value="C:endomembrane system"/>
    <property type="evidence" value="ECO:0007669"/>
    <property type="project" value="UniProtKB-SubCell"/>
</dbReference>
<keyword evidence="8" id="KW-0807">Transducer</keyword>
<evidence type="ECO:0000256" key="8">
    <source>
        <dbReference type="ARBA" id="ARBA00023224"/>
    </source>
</evidence>
<evidence type="ECO:0000256" key="1">
    <source>
        <dbReference type="ARBA" id="ARBA00004127"/>
    </source>
</evidence>
<dbReference type="PANTHER" id="PTHR46953">
    <property type="entry name" value="G-PROTEIN COUPLED RECEPTOR MTH-LIKE 1-RELATED"/>
    <property type="match status" value="1"/>
</dbReference>
<evidence type="ECO:0000259" key="10">
    <source>
        <dbReference type="Pfam" id="PF06652"/>
    </source>
</evidence>
<evidence type="ECO:0000256" key="7">
    <source>
        <dbReference type="ARBA" id="ARBA00023170"/>
    </source>
</evidence>
<dbReference type="AlphaFoldDB" id="E2AZX5"/>
<keyword evidence="7" id="KW-0675">Receptor</keyword>
<keyword evidence="9" id="KW-0472">Membrane</keyword>
<dbReference type="EMBL" id="GL444280">
    <property type="protein sequence ID" value="EFN61024.1"/>
    <property type="molecule type" value="Genomic_DNA"/>
</dbReference>
<evidence type="ECO:0000313" key="12">
    <source>
        <dbReference type="Proteomes" id="UP000000311"/>
    </source>
</evidence>
<dbReference type="InterPro" id="IPR023311">
    <property type="entry name" value="Methusela_ecto_dom_2"/>
</dbReference>
<evidence type="ECO:0000256" key="4">
    <source>
        <dbReference type="ARBA" id="ARBA00022729"/>
    </source>
</evidence>
<gene>
    <name evidence="11" type="ORF">EAG_14354</name>
</gene>
<comment type="similarity">
    <text evidence="2">Belongs to the G-protein coupled receptor 2 family. Mth subfamily.</text>
</comment>
<feature type="transmembrane region" description="Helical" evidence="9">
    <location>
        <begin position="126"/>
        <end position="154"/>
    </location>
</feature>
<evidence type="ECO:0000256" key="5">
    <source>
        <dbReference type="ARBA" id="ARBA00022989"/>
    </source>
</evidence>
<dbReference type="InParanoid" id="E2AZX5"/>
<dbReference type="STRING" id="104421.E2AZX5"/>
<dbReference type="PANTHER" id="PTHR46953:SF1">
    <property type="entry name" value="G-PROTEIN COUPLED RECEPTOR MTH-LIKE 1-RELATED"/>
    <property type="match status" value="1"/>
</dbReference>
<feature type="domain" description="Methuselah N-terminal" evidence="10">
    <location>
        <begin position="1"/>
        <end position="100"/>
    </location>
</feature>
<keyword evidence="5 9" id="KW-1133">Transmembrane helix</keyword>
<keyword evidence="12" id="KW-1185">Reference proteome</keyword>
<dbReference type="InterPro" id="IPR036272">
    <property type="entry name" value="Methuselah_N_sf"/>
</dbReference>
<keyword evidence="4" id="KW-0732">Signal</keyword>
<feature type="non-terminal residue" evidence="11">
    <location>
        <position position="1"/>
    </location>
</feature>
<dbReference type="OrthoDB" id="6134459at2759"/>
<dbReference type="Pfam" id="PF06652">
    <property type="entry name" value="Methuselah_N"/>
    <property type="match status" value="1"/>
</dbReference>
<dbReference type="InterPro" id="IPR010596">
    <property type="entry name" value="Methuselah_N_dom"/>
</dbReference>
<reference evidence="11 12" key="1">
    <citation type="journal article" date="2010" name="Science">
        <title>Genomic comparison of the ants Camponotus floridanus and Harpegnathos saltator.</title>
        <authorList>
            <person name="Bonasio R."/>
            <person name="Zhang G."/>
            <person name="Ye C."/>
            <person name="Mutti N.S."/>
            <person name="Fang X."/>
            <person name="Qin N."/>
            <person name="Donahue G."/>
            <person name="Yang P."/>
            <person name="Li Q."/>
            <person name="Li C."/>
            <person name="Zhang P."/>
            <person name="Huang Z."/>
            <person name="Berger S.L."/>
            <person name="Reinberg D."/>
            <person name="Wang J."/>
            <person name="Liebig J."/>
        </authorList>
    </citation>
    <scope>NUCLEOTIDE SEQUENCE [LARGE SCALE GENOMIC DNA]</scope>
    <source>
        <strain evidence="12">C129</strain>
    </source>
</reference>
<dbReference type="SUPFAM" id="SSF63877">
    <property type="entry name" value="Methuselah ectodomain"/>
    <property type="match status" value="1"/>
</dbReference>
<keyword evidence="3 9" id="KW-0812">Transmembrane</keyword>
<evidence type="ECO:0000256" key="9">
    <source>
        <dbReference type="SAM" id="Phobius"/>
    </source>
</evidence>
<organism evidence="12">
    <name type="scientific">Camponotus floridanus</name>
    <name type="common">Florida carpenter ant</name>
    <dbReference type="NCBI Taxonomy" id="104421"/>
    <lineage>
        <taxon>Eukaryota</taxon>
        <taxon>Metazoa</taxon>
        <taxon>Ecdysozoa</taxon>
        <taxon>Arthropoda</taxon>
        <taxon>Hexapoda</taxon>
        <taxon>Insecta</taxon>
        <taxon>Pterygota</taxon>
        <taxon>Neoptera</taxon>
        <taxon>Endopterygota</taxon>
        <taxon>Hymenoptera</taxon>
        <taxon>Apocrita</taxon>
        <taxon>Aculeata</taxon>
        <taxon>Formicoidea</taxon>
        <taxon>Formicidae</taxon>
        <taxon>Formicinae</taxon>
        <taxon>Camponotus</taxon>
    </lineage>
</organism>
<feature type="transmembrane region" description="Helical" evidence="9">
    <location>
        <begin position="174"/>
        <end position="192"/>
    </location>
</feature>
<evidence type="ECO:0000256" key="6">
    <source>
        <dbReference type="ARBA" id="ARBA00023040"/>
    </source>
</evidence>
<evidence type="ECO:0000256" key="3">
    <source>
        <dbReference type="ARBA" id="ARBA00022692"/>
    </source>
</evidence>
<dbReference type="Gene3D" id="2.170.180.11">
    <property type="entry name" value="Methuselah ectodomain, domain 2"/>
    <property type="match status" value="1"/>
</dbReference>
<keyword evidence="6" id="KW-0297">G-protein coupled receptor</keyword>
<proteinExistence type="inferred from homology"/>
<feature type="non-terminal residue" evidence="11">
    <location>
        <position position="195"/>
    </location>
</feature>
<evidence type="ECO:0000256" key="2">
    <source>
        <dbReference type="ARBA" id="ARBA00008979"/>
    </source>
</evidence>
<name>E2AZX5_CAMFO</name>
<dbReference type="GO" id="GO:0004930">
    <property type="term" value="F:G protein-coupled receptor activity"/>
    <property type="evidence" value="ECO:0007669"/>
    <property type="project" value="UniProtKB-KW"/>
</dbReference>
<accession>E2AZX5</accession>
<dbReference type="Proteomes" id="UP000000311">
    <property type="component" value="Unassembled WGS sequence"/>
</dbReference>
<protein>
    <recommendedName>
        <fullName evidence="10">Methuselah N-terminal domain-containing protein</fullName>
    </recommendedName>
</protein>